<accession>A0ABT4UW55</accession>
<sequence length="83" mass="8922">MSALEELVQALGVVEQHLADAGAHLGTGRTALGEAEKAMIKLDPEHPETVVPPSLHRADDQIERAQGAIEQLTNTLRDFATQL</sequence>
<dbReference type="Proteomes" id="UP001210380">
    <property type="component" value="Unassembled WGS sequence"/>
</dbReference>
<dbReference type="EMBL" id="JAQGLA010000012">
    <property type="protein sequence ID" value="MDA3625942.1"/>
    <property type="molecule type" value="Genomic_DNA"/>
</dbReference>
<protein>
    <submittedName>
        <fullName evidence="2">Uncharacterized protein</fullName>
    </submittedName>
</protein>
<evidence type="ECO:0000313" key="2">
    <source>
        <dbReference type="EMBL" id="MDA3625942.1"/>
    </source>
</evidence>
<reference evidence="2 3" key="1">
    <citation type="submission" date="2022-11" db="EMBL/GenBank/DDBJ databases">
        <title>Draft genome sequence of Saccharopolyspora sp. WRP15-2 isolated from rhizosphere soils of wild rice in Thailand.</title>
        <authorList>
            <person name="Duangmal K."/>
            <person name="Kammanee S."/>
            <person name="Muangham S."/>
        </authorList>
    </citation>
    <scope>NUCLEOTIDE SEQUENCE [LARGE SCALE GENOMIC DNA]</scope>
    <source>
        <strain evidence="2 3">WRP15-2</strain>
    </source>
</reference>
<proteinExistence type="predicted"/>
<gene>
    <name evidence="2" type="ORF">OU415_10875</name>
</gene>
<evidence type="ECO:0000256" key="1">
    <source>
        <dbReference type="SAM" id="Coils"/>
    </source>
</evidence>
<dbReference type="RefSeq" id="WP_270948519.1">
    <property type="nucleotide sequence ID" value="NZ_JAQGLA010000012.1"/>
</dbReference>
<keyword evidence="3" id="KW-1185">Reference proteome</keyword>
<organism evidence="2 3">
    <name type="scientific">Saccharopolyspora oryzae</name>
    <dbReference type="NCBI Taxonomy" id="2997343"/>
    <lineage>
        <taxon>Bacteria</taxon>
        <taxon>Bacillati</taxon>
        <taxon>Actinomycetota</taxon>
        <taxon>Actinomycetes</taxon>
        <taxon>Pseudonocardiales</taxon>
        <taxon>Pseudonocardiaceae</taxon>
        <taxon>Saccharopolyspora</taxon>
    </lineage>
</organism>
<name>A0ABT4UW55_9PSEU</name>
<evidence type="ECO:0000313" key="3">
    <source>
        <dbReference type="Proteomes" id="UP001210380"/>
    </source>
</evidence>
<keyword evidence="1" id="KW-0175">Coiled coil</keyword>
<comment type="caution">
    <text evidence="2">The sequence shown here is derived from an EMBL/GenBank/DDBJ whole genome shotgun (WGS) entry which is preliminary data.</text>
</comment>
<feature type="coiled-coil region" evidence="1">
    <location>
        <begin position="55"/>
        <end position="82"/>
    </location>
</feature>